<dbReference type="EMBL" id="SDPT01000002">
    <property type="protein sequence ID" value="RXZ31469.1"/>
    <property type="molecule type" value="Genomic_DNA"/>
</dbReference>
<sequence>MHNTEMADATRLPRASAAGSRPPLLGTLLQDAFALPHDTLITGDLPLLLSQLSLLPATDAQKAAVRS</sequence>
<dbReference type="RefSeq" id="WP_129341715.1">
    <property type="nucleotide sequence ID" value="NZ_JACIDD010000002.1"/>
</dbReference>
<accession>A0A4Q2ITG4</accession>
<organism evidence="1 2">
    <name type="scientific">Sphingomonas desiccabilis</name>
    <dbReference type="NCBI Taxonomy" id="429134"/>
    <lineage>
        <taxon>Bacteria</taxon>
        <taxon>Pseudomonadati</taxon>
        <taxon>Pseudomonadota</taxon>
        <taxon>Alphaproteobacteria</taxon>
        <taxon>Sphingomonadales</taxon>
        <taxon>Sphingomonadaceae</taxon>
        <taxon>Sphingomonas</taxon>
    </lineage>
</organism>
<gene>
    <name evidence="1" type="ORF">EO081_09485</name>
</gene>
<dbReference type="Proteomes" id="UP000292347">
    <property type="component" value="Unassembled WGS sequence"/>
</dbReference>
<evidence type="ECO:0000313" key="2">
    <source>
        <dbReference type="Proteomes" id="UP000292347"/>
    </source>
</evidence>
<comment type="caution">
    <text evidence="1">The sequence shown here is derived from an EMBL/GenBank/DDBJ whole genome shotgun (WGS) entry which is preliminary data.</text>
</comment>
<dbReference type="AlphaFoldDB" id="A0A4Q2ITG4"/>
<protein>
    <submittedName>
        <fullName evidence="1">Uncharacterized protein</fullName>
    </submittedName>
</protein>
<name>A0A4Q2ITG4_9SPHN</name>
<evidence type="ECO:0000313" key="1">
    <source>
        <dbReference type="EMBL" id="RXZ31469.1"/>
    </source>
</evidence>
<reference evidence="1 2" key="1">
    <citation type="submission" date="2019-01" db="EMBL/GenBank/DDBJ databases">
        <title>Sphingomonas mucosissima sp. nov. and Sphingomonas desiccabilis sp. nov., from biological soil crusts in the Colorado Plateau, USA.</title>
        <authorList>
            <person name="Zhu D."/>
        </authorList>
    </citation>
    <scope>NUCLEOTIDE SEQUENCE [LARGE SCALE GENOMIC DNA]</scope>
    <source>
        <strain evidence="1 2">CP1D</strain>
    </source>
</reference>
<proteinExistence type="predicted"/>
<keyword evidence="2" id="KW-1185">Reference proteome</keyword>